<dbReference type="Gene3D" id="3.40.190.290">
    <property type="match status" value="1"/>
</dbReference>
<evidence type="ECO:0000259" key="5">
    <source>
        <dbReference type="PROSITE" id="PS50931"/>
    </source>
</evidence>
<feature type="domain" description="HTH lysR-type" evidence="5">
    <location>
        <begin position="2"/>
        <end position="59"/>
    </location>
</feature>
<protein>
    <submittedName>
        <fullName evidence="6">LysR family transcriptional regulator</fullName>
    </submittedName>
</protein>
<dbReference type="PANTHER" id="PTHR30126:SF22">
    <property type="entry name" value="HTH-TYPE TRANSCRIPTIONAL REGULATOR YHAJ-RELATED"/>
    <property type="match status" value="1"/>
</dbReference>
<evidence type="ECO:0000256" key="2">
    <source>
        <dbReference type="ARBA" id="ARBA00023015"/>
    </source>
</evidence>
<dbReference type="PROSITE" id="PS50931">
    <property type="entry name" value="HTH_LYSR"/>
    <property type="match status" value="1"/>
</dbReference>
<dbReference type="InterPro" id="IPR000847">
    <property type="entry name" value="LysR_HTH_N"/>
</dbReference>
<gene>
    <name evidence="6" type="ORF">PN838_06855</name>
</gene>
<dbReference type="InterPro" id="IPR005119">
    <property type="entry name" value="LysR_subst-bd"/>
</dbReference>
<evidence type="ECO:0000256" key="3">
    <source>
        <dbReference type="ARBA" id="ARBA00023125"/>
    </source>
</evidence>
<dbReference type="RefSeq" id="WP_272180125.1">
    <property type="nucleotide sequence ID" value="NZ_JAQOMS010000002.1"/>
</dbReference>
<keyword evidence="7" id="KW-1185">Reference proteome</keyword>
<evidence type="ECO:0000256" key="1">
    <source>
        <dbReference type="ARBA" id="ARBA00009437"/>
    </source>
</evidence>
<sequence length="299" mass="33204">MITIDQLKVLEAIAEEKSLRAAASRLHKTQPALSHSVKQLEVQLGLALFTRDSYRLSLTSAGKSIYQMAQKALRDVSQIEQYANHLNQGNEANIVIAVEAAFPIEPLFSAFEQVHKNFPSTQLSITQEYVTGALQLVSEGKAQIAITAAPIDYLAKFSGLIAIELSKGEMVNVATPQLLDKYKPFNSIESLINENQIIVKDTGEITKDVELNTQSGQSCWYVNNFEAKLKLICHNLGWGMLPRHLVSQHIISGTLQEIKVADKESSMTFPFCLVKNKSHLLGPVATEIWRTLSKLDLEE</sequence>
<dbReference type="SUPFAM" id="SSF46785">
    <property type="entry name" value="Winged helix' DNA-binding domain"/>
    <property type="match status" value="1"/>
</dbReference>
<name>A0ABT5FCE9_9GAMM</name>
<dbReference type="InterPro" id="IPR036390">
    <property type="entry name" value="WH_DNA-bd_sf"/>
</dbReference>
<dbReference type="Gene3D" id="1.10.10.10">
    <property type="entry name" value="Winged helix-like DNA-binding domain superfamily/Winged helix DNA-binding domain"/>
    <property type="match status" value="1"/>
</dbReference>
<keyword evidence="2" id="KW-0805">Transcription regulation</keyword>
<dbReference type="Proteomes" id="UP001528411">
    <property type="component" value="Unassembled WGS sequence"/>
</dbReference>
<organism evidence="6 7">
    <name type="scientific">Psychrosphaera algicola</name>
    <dbReference type="NCBI Taxonomy" id="3023714"/>
    <lineage>
        <taxon>Bacteria</taxon>
        <taxon>Pseudomonadati</taxon>
        <taxon>Pseudomonadota</taxon>
        <taxon>Gammaproteobacteria</taxon>
        <taxon>Alteromonadales</taxon>
        <taxon>Pseudoalteromonadaceae</taxon>
        <taxon>Psychrosphaera</taxon>
    </lineage>
</organism>
<accession>A0ABT5FCE9</accession>
<proteinExistence type="inferred from homology"/>
<evidence type="ECO:0000313" key="7">
    <source>
        <dbReference type="Proteomes" id="UP001528411"/>
    </source>
</evidence>
<comment type="similarity">
    <text evidence="1">Belongs to the LysR transcriptional regulatory family.</text>
</comment>
<evidence type="ECO:0000313" key="6">
    <source>
        <dbReference type="EMBL" id="MDC2888523.1"/>
    </source>
</evidence>
<dbReference type="Pfam" id="PF00126">
    <property type="entry name" value="HTH_1"/>
    <property type="match status" value="1"/>
</dbReference>
<keyword evidence="3" id="KW-0238">DNA-binding</keyword>
<evidence type="ECO:0000256" key="4">
    <source>
        <dbReference type="ARBA" id="ARBA00023163"/>
    </source>
</evidence>
<dbReference type="PRINTS" id="PR00039">
    <property type="entry name" value="HTHLYSR"/>
</dbReference>
<dbReference type="SUPFAM" id="SSF53850">
    <property type="entry name" value="Periplasmic binding protein-like II"/>
    <property type="match status" value="1"/>
</dbReference>
<reference evidence="6 7" key="1">
    <citation type="submission" date="2023-01" db="EMBL/GenBank/DDBJ databases">
        <title>Psychrosphaera sp. nov., isolated from marine algae.</title>
        <authorList>
            <person name="Bayburt H."/>
            <person name="Choi B.J."/>
            <person name="Kim J.M."/>
            <person name="Choi D.G."/>
            <person name="Jeon C.O."/>
        </authorList>
    </citation>
    <scope>NUCLEOTIDE SEQUENCE [LARGE SCALE GENOMIC DNA]</scope>
    <source>
        <strain evidence="6 7">G1-22</strain>
    </source>
</reference>
<dbReference type="PANTHER" id="PTHR30126">
    <property type="entry name" value="HTH-TYPE TRANSCRIPTIONAL REGULATOR"/>
    <property type="match status" value="1"/>
</dbReference>
<keyword evidence="4" id="KW-0804">Transcription</keyword>
<dbReference type="InterPro" id="IPR036388">
    <property type="entry name" value="WH-like_DNA-bd_sf"/>
</dbReference>
<dbReference type="Pfam" id="PF03466">
    <property type="entry name" value="LysR_substrate"/>
    <property type="match status" value="1"/>
</dbReference>
<dbReference type="EMBL" id="JAQOMS010000002">
    <property type="protein sequence ID" value="MDC2888523.1"/>
    <property type="molecule type" value="Genomic_DNA"/>
</dbReference>
<comment type="caution">
    <text evidence="6">The sequence shown here is derived from an EMBL/GenBank/DDBJ whole genome shotgun (WGS) entry which is preliminary data.</text>
</comment>